<keyword evidence="3" id="KW-1185">Reference proteome</keyword>
<feature type="transmembrane region" description="Helical" evidence="1">
    <location>
        <begin position="101"/>
        <end position="121"/>
    </location>
</feature>
<reference evidence="2" key="1">
    <citation type="submission" date="2022-04" db="EMBL/GenBank/DDBJ databases">
        <title>Carnegiea gigantea Genome sequencing and assembly v2.</title>
        <authorList>
            <person name="Copetti D."/>
            <person name="Sanderson M.J."/>
            <person name="Burquez A."/>
            <person name="Wojciechowski M.F."/>
        </authorList>
    </citation>
    <scope>NUCLEOTIDE SEQUENCE</scope>
    <source>
        <strain evidence="2">SGP5-SGP5p</strain>
        <tissue evidence="2">Aerial part</tissue>
    </source>
</reference>
<evidence type="ECO:0000313" key="2">
    <source>
        <dbReference type="EMBL" id="KAJ8440010.1"/>
    </source>
</evidence>
<keyword evidence="1" id="KW-0472">Membrane</keyword>
<evidence type="ECO:0000313" key="3">
    <source>
        <dbReference type="Proteomes" id="UP001153076"/>
    </source>
</evidence>
<dbReference type="AlphaFoldDB" id="A0A9Q1QGW6"/>
<keyword evidence="1" id="KW-1133">Transmembrane helix</keyword>
<comment type="caution">
    <text evidence="2">The sequence shown here is derived from an EMBL/GenBank/DDBJ whole genome shotgun (WGS) entry which is preliminary data.</text>
</comment>
<feature type="transmembrane region" description="Helical" evidence="1">
    <location>
        <begin position="43"/>
        <end position="62"/>
    </location>
</feature>
<gene>
    <name evidence="2" type="ORF">Cgig2_020498</name>
</gene>
<organism evidence="2 3">
    <name type="scientific">Carnegiea gigantea</name>
    <dbReference type="NCBI Taxonomy" id="171969"/>
    <lineage>
        <taxon>Eukaryota</taxon>
        <taxon>Viridiplantae</taxon>
        <taxon>Streptophyta</taxon>
        <taxon>Embryophyta</taxon>
        <taxon>Tracheophyta</taxon>
        <taxon>Spermatophyta</taxon>
        <taxon>Magnoliopsida</taxon>
        <taxon>eudicotyledons</taxon>
        <taxon>Gunneridae</taxon>
        <taxon>Pentapetalae</taxon>
        <taxon>Caryophyllales</taxon>
        <taxon>Cactineae</taxon>
        <taxon>Cactaceae</taxon>
        <taxon>Cactoideae</taxon>
        <taxon>Echinocereeae</taxon>
        <taxon>Carnegiea</taxon>
    </lineage>
</organism>
<sequence>MGHRRSTWGSLNLGSPGAAINFAHRRPVFFLGRPPRFLFRSRLFLGFLTWLRLVLRVLAFSITAGEVSTGDPVAGDLAQRSRVVFPRFARLFLVSTLLKPLLKWLAVSIASGGVLAGVTVAGDFSSHRKVAGVQLLPKMCFTGEPECFLRSVPHIVATKSSKKVNEAVQELPFSKLMQMDKGKQRVVTKLGLRASSSGIQGIGFSLIR</sequence>
<evidence type="ECO:0000256" key="1">
    <source>
        <dbReference type="SAM" id="Phobius"/>
    </source>
</evidence>
<accession>A0A9Q1QGW6</accession>
<protein>
    <submittedName>
        <fullName evidence="2">Uncharacterized protein</fullName>
    </submittedName>
</protein>
<dbReference type="Proteomes" id="UP001153076">
    <property type="component" value="Unassembled WGS sequence"/>
</dbReference>
<name>A0A9Q1QGW6_9CARY</name>
<proteinExistence type="predicted"/>
<keyword evidence="1" id="KW-0812">Transmembrane</keyword>
<dbReference type="EMBL" id="JAKOGI010000201">
    <property type="protein sequence ID" value="KAJ8440010.1"/>
    <property type="molecule type" value="Genomic_DNA"/>
</dbReference>